<evidence type="ECO:0000313" key="11">
    <source>
        <dbReference type="EMBL" id="CCE86162.1"/>
    </source>
</evidence>
<feature type="compositionally biased region" description="Polar residues" evidence="8">
    <location>
        <begin position="285"/>
        <end position="310"/>
    </location>
</feature>
<feature type="region of interest" description="Disordered" evidence="8">
    <location>
        <begin position="1419"/>
        <end position="1580"/>
    </location>
</feature>
<comment type="subcellular location">
    <subcellularLocation>
        <location evidence="1">Endoplasmic reticulum membrane</location>
        <topology evidence="1">Peripheral membrane protein</topology>
        <orientation evidence="1">Cytoplasmic side</orientation>
    </subcellularLocation>
</comment>
<feature type="region of interest" description="Disordered" evidence="8">
    <location>
        <begin position="418"/>
        <end position="611"/>
    </location>
</feature>
<feature type="region of interest" description="Disordered" evidence="8">
    <location>
        <begin position="853"/>
        <end position="901"/>
    </location>
</feature>
<sequence>MASQNIHLETHQDSNYSATHDNTSPDNQRRSSSDIQRRKSVSDHRERRASMLMSEGEASFVNNQRNSSIADAISSIALDSAMHTEDRILRGSVDVSYRSEPQIPQSGPDNEPQIPQPGPDNEPSWEPSGTAENEFEEAIKQHKQALKDTVEGKEHEKSTESHNDEHILDSNLKDVLANDRPESRSSLEGIISKANDQQQTSFSDAAKPEAPHVIQADDGVSPYSQVQAENDDAKLPWEDPEPTENFKAGKNEAVFTNANLSETTMHLSGSKPQSNEKSEEAQHEANLSTVNLSNQDETQTPFQGDNQDNLHMNKHDNIDSQTSRQIPTDEILTESNITSEVRDFGSEHNQIIGGENHESEVNNTLDSENPDTQEGKESDAACQQQASVVEGPKEAKLDEIFKEDVDDDDFFAAINNKKDEAANDFLTEGIEDSTQKTATRPGSLIQQYDTIPQQGEKESIKDDSHAPKEPSLDFLEDDELLFDDGLEPEKNERKHGSTSYIPHAKGPSSNGPPLHSSPSLANKFSPLPAGQSLETFSKSLDQAKKKSDAYDFPDNLLLTKIKPAARASSRYSPQDTPARLSGTKPPSVSGSLNERQSTGSRTSIDSQMERPDMSSFRNTAEHHKKNFFEDLPIPMPKPAVRPARTAARPQQVNNFMPPGTHQQAQAGPPVTPFPPNATDQPYNSGVHMQQVHPMGSTVAAPQNQPPLVAPPNVVNSVGTLPVPSQVPVGSLPVPGMQNHPQPFPALQKQQNMPASPNVSSSSQRRLTNGATNISTDVPRSQGAHSGVSPYVPHAGPYAPSHNKRAHSRASSLVGGKGKEVNPYAPVGPVPSGADQATGLNAFLSANALQHGTVPVPPGVNDSLSPVTAMNNKLPSRRRGVSSSRHNLHPGAPIQHPPPKVQNPQALLQRQFPVFHWSSSPRVVYIIPKTNVGTYGMSKSQDVVIESIGQVMKDEVLSSFPGPLSKSKTKKKDLEKWLVSNGDILSQKGMSGIDSEFILNQLLLSILRHDGNTTTKQFTREVAAIFDPSLDFNYDLSAEMTNSFGVITNAHKLDNSGVNMIWRLLQVGETEKAIEFCTLKGDWTLALIIASMLGKDSFSRIATGYVSQTFPFQKSPGKVQHLMPLILKIFAGNIEGVVQDLYAINSERDWSIQHWHEIVSSVLINSPPRAGDFFIEFGKFMQNSGDKLISSICFVLAGLPLSSFPAANGNVLFTFIGSSAKGIIYTEIYEYLMQLSNSNVPPNGLQHLLALKLNHASLLADMGSFVEAQKYVDSLGSSLKNEKPSFYNSSIAKEFQTLAIRVSNSGSSEQGWFSGKISKVNLDRMWGQLDKFIGGDTERPKPADNGPFSKFSPSISRVSSSIDINAGYPTSSSQYQARFDNFRDPQNFYAPNMPTTPSETGSIGESVQRRTADAFETSSVGAQNVQSHIAPPHSRISGTQFGHDMSPSRNVIGHEFPKDKPIITPRQSTTMVDGVSPSSRSKYAPRHLQGNNDTLNTPGVNSLGISRTKPSEPRNLQRLKSSEHIRTDKPVPPPRRTNSYAPTNRAPVADSYINPSQKAGDSNIDSKNDSSLLGNVSNPTGEAYEVTRKGFEDKLDTVNTQENTKSGSEVPQEDLNLTGYSDVKGKHELEHTGLSVTGQSNQLEATARNDDILPAAAPPPAPVQASQVPPTDVPQAQEVPSQSTQVEAPVEPLPQSASNAQSVVSGPPPGPALGLNPPPKPSGNTRKGRNASNLYAPGAKPQRLPTRNRYGPPVNLSKEDSRGTMKEEVSGLLGNEKKHENIDSLLDKDEVTGDEVESKFDPISKPRKANIDDSFEYSPEGPDDDENSLAHNSKARLAFNAFGNSPLQRQDRNSSFYPHNHEAPRERNFSAFGIEGGLSEFPIPGSPEVTTRANSVIGGPGGFFSSRLSQSQQTELYQQYEVQDDTVKEYVPIVNEDDEDSEEETDKAEKARKEKEQAKKNESSKRENEGNGHTLGKKGWRYWLSKNNDDKPKPVRAKLGTQSSFVWNEELKRWINRDLSEEEQLKPTAPPPPPASGKPLRGSNLPMPNSNLSTASGPPSMGPSGPKGPSSSTITRAPPTISGQKSLPSLTNAGLDDLISLSGSSTVGTAGRSKRGGARRGYVNVLDQK</sequence>
<keyword evidence="12" id="KW-1185">Reference proteome</keyword>
<feature type="compositionally biased region" description="Polar residues" evidence="8">
    <location>
        <begin position="507"/>
        <end position="522"/>
    </location>
</feature>
<feature type="compositionally biased region" description="Basic and acidic residues" evidence="8">
    <location>
        <begin position="137"/>
        <end position="185"/>
    </location>
</feature>
<dbReference type="CDD" id="cd09233">
    <property type="entry name" value="ACE1-Sec16-like"/>
    <property type="match status" value="1"/>
</dbReference>
<feature type="compositionally biased region" description="Basic and acidic residues" evidence="8">
    <location>
        <begin position="27"/>
        <end position="49"/>
    </location>
</feature>
<feature type="compositionally biased region" description="Acidic residues" evidence="8">
    <location>
        <begin position="1934"/>
        <end position="1945"/>
    </location>
</feature>
<dbReference type="PANTHER" id="PTHR13402:SF6">
    <property type="entry name" value="SECRETORY 16, ISOFORM I"/>
    <property type="match status" value="1"/>
</dbReference>
<protein>
    <recommendedName>
        <fullName evidence="7">Protein transport protein sec16</fullName>
    </recommendedName>
</protein>
<feature type="compositionally biased region" description="Low complexity" evidence="8">
    <location>
        <begin position="2093"/>
        <end position="2110"/>
    </location>
</feature>
<feature type="compositionally biased region" description="Polar residues" evidence="8">
    <location>
        <begin position="1488"/>
        <end position="1504"/>
    </location>
</feature>
<feature type="compositionally biased region" description="Polar residues" evidence="8">
    <location>
        <begin position="361"/>
        <end position="372"/>
    </location>
</feature>
<feature type="compositionally biased region" description="Polar residues" evidence="8">
    <location>
        <begin position="1"/>
        <end position="26"/>
    </location>
</feature>
<reference evidence="11 12" key="1">
    <citation type="journal article" date="2012" name="G3 (Bethesda)">
        <title>Pichia sorbitophila, an interspecies yeast hybrid reveals early steps of genome resolution following polyploidization.</title>
        <authorList>
            <person name="Leh Louis V."/>
            <person name="Despons L."/>
            <person name="Friedrich A."/>
            <person name="Martin T."/>
            <person name="Durrens P."/>
            <person name="Casaregola S."/>
            <person name="Neuveglise C."/>
            <person name="Fairhead C."/>
            <person name="Marck C."/>
            <person name="Cruz J.A."/>
            <person name="Straub M.L."/>
            <person name="Kugler V."/>
            <person name="Sacerdot C."/>
            <person name="Uzunov Z."/>
            <person name="Thierry A."/>
            <person name="Weiss S."/>
            <person name="Bleykasten C."/>
            <person name="De Montigny J."/>
            <person name="Jacques N."/>
            <person name="Jung P."/>
            <person name="Lemaire M."/>
            <person name="Mallet S."/>
            <person name="Morel G."/>
            <person name="Richard G.F."/>
            <person name="Sarkar A."/>
            <person name="Savel G."/>
            <person name="Schacherer J."/>
            <person name="Seret M.L."/>
            <person name="Talla E."/>
            <person name="Samson G."/>
            <person name="Jubin C."/>
            <person name="Poulain J."/>
            <person name="Vacherie B."/>
            <person name="Barbe V."/>
            <person name="Pelletier E."/>
            <person name="Sherman D.J."/>
            <person name="Westhof E."/>
            <person name="Weissenbach J."/>
            <person name="Baret P.V."/>
            <person name="Wincker P."/>
            <person name="Gaillardin C."/>
            <person name="Dujon B."/>
            <person name="Souciet J.L."/>
        </authorList>
    </citation>
    <scope>NUCLEOTIDE SEQUENCE [LARGE SCALE GENOMIC DNA]</scope>
    <source>
        <strain evidence="12">ATCC MYA-4447 / BCRC 22081 / CBS 7064 / NBRC 10061 / NRRL Y-12695</strain>
    </source>
</reference>
<keyword evidence="3 7" id="KW-0813">Transport</keyword>
<keyword evidence="5 7" id="KW-0931">ER-Golgi transport</keyword>
<feature type="compositionally biased region" description="Polar residues" evidence="8">
    <location>
        <begin position="435"/>
        <end position="453"/>
    </location>
</feature>
<dbReference type="EMBL" id="FO082047">
    <property type="protein sequence ID" value="CCE86162.1"/>
    <property type="molecule type" value="Genomic_DNA"/>
</dbReference>
<dbReference type="Pfam" id="PF12931">
    <property type="entry name" value="TPR_Sec16"/>
    <property type="match status" value="1"/>
</dbReference>
<dbReference type="GO" id="GO:0012507">
    <property type="term" value="C:ER to Golgi transport vesicle membrane"/>
    <property type="evidence" value="ECO:0007669"/>
    <property type="project" value="TreeGrafter"/>
</dbReference>
<dbReference type="eggNOG" id="KOG1913">
    <property type="taxonomic scope" value="Eukaryota"/>
</dbReference>
<keyword evidence="4 7" id="KW-0256">Endoplasmic reticulum</keyword>
<feature type="compositionally biased region" description="Acidic residues" evidence="8">
    <location>
        <begin position="474"/>
        <end position="486"/>
    </location>
</feature>
<keyword evidence="7" id="KW-0653">Protein transport</keyword>
<feature type="compositionally biased region" description="Polar residues" evidence="8">
    <location>
        <begin position="1841"/>
        <end position="1856"/>
    </location>
</feature>
<dbReference type="Pfam" id="PF12932">
    <property type="entry name" value="Sec16"/>
    <property type="match status" value="1"/>
</dbReference>
<feature type="region of interest" description="Disordered" evidence="8">
    <location>
        <begin position="1890"/>
        <end position="1909"/>
    </location>
</feature>
<feature type="region of interest" description="Disordered" evidence="8">
    <location>
        <begin position="92"/>
        <end position="251"/>
    </location>
</feature>
<dbReference type="InterPro" id="IPR024298">
    <property type="entry name" value="Sec16_Sec23-bd"/>
</dbReference>
<evidence type="ECO:0000256" key="6">
    <source>
        <dbReference type="ARBA" id="ARBA00024687"/>
    </source>
</evidence>
<evidence type="ECO:0000256" key="5">
    <source>
        <dbReference type="ARBA" id="ARBA00022892"/>
    </source>
</evidence>
<comment type="similarity">
    <text evidence="2 7">Belongs to the SEC16 family.</text>
</comment>
<evidence type="ECO:0000256" key="1">
    <source>
        <dbReference type="ARBA" id="ARBA00004397"/>
    </source>
</evidence>
<keyword evidence="7" id="KW-0472">Membrane</keyword>
<dbReference type="PANTHER" id="PTHR13402">
    <property type="entry name" value="RGPR-RELATED"/>
    <property type="match status" value="1"/>
</dbReference>
<evidence type="ECO:0000313" key="12">
    <source>
        <dbReference type="Proteomes" id="UP000005222"/>
    </source>
</evidence>
<dbReference type="HOGENOM" id="CLU_232483_0_0_1"/>
<feature type="compositionally biased region" description="Polar residues" evidence="8">
    <location>
        <begin position="584"/>
        <end position="606"/>
    </location>
</feature>
<feature type="region of interest" description="Disordered" evidence="8">
    <location>
        <begin position="263"/>
        <end position="395"/>
    </location>
</feature>
<evidence type="ECO:0000256" key="4">
    <source>
        <dbReference type="ARBA" id="ARBA00022824"/>
    </source>
</evidence>
<feature type="compositionally biased region" description="Polar residues" evidence="8">
    <location>
        <begin position="1694"/>
        <end position="1703"/>
    </location>
</feature>
<feature type="domain" description="Sec16 Sec23-binding" evidence="9">
    <location>
        <begin position="1060"/>
        <end position="1335"/>
    </location>
</feature>
<feature type="region of interest" description="Disordered" evidence="8">
    <location>
        <begin position="1"/>
        <end position="67"/>
    </location>
</feature>
<evidence type="ECO:0000259" key="9">
    <source>
        <dbReference type="Pfam" id="PF12931"/>
    </source>
</evidence>
<feature type="compositionally biased region" description="Basic and acidic residues" evidence="8">
    <location>
        <begin position="1756"/>
        <end position="1803"/>
    </location>
</feature>
<dbReference type="Gene3D" id="6.20.50.30">
    <property type="match status" value="1"/>
</dbReference>
<evidence type="ECO:0000256" key="3">
    <source>
        <dbReference type="ARBA" id="ARBA00022448"/>
    </source>
</evidence>
<feature type="region of interest" description="Disordered" evidence="8">
    <location>
        <begin position="1919"/>
        <end position="2001"/>
    </location>
</feature>
<feature type="compositionally biased region" description="Pro residues" evidence="8">
    <location>
        <begin position="1705"/>
        <end position="1720"/>
    </location>
</feature>
<feature type="region of interest" description="Disordered" evidence="8">
    <location>
        <begin position="1633"/>
        <end position="1864"/>
    </location>
</feature>
<evidence type="ECO:0000259" key="10">
    <source>
        <dbReference type="Pfam" id="PF12932"/>
    </source>
</evidence>
<feature type="compositionally biased region" description="Polar residues" evidence="8">
    <location>
        <begin position="1464"/>
        <end position="1480"/>
    </location>
</feature>
<comment type="function">
    <text evidence="6 7">Involved in the initiation of assembly of the COPII coat required for the formation of transport vesicles from the endoplasmic reticulum (ER) and the selection of cargo molecules. Also involved in autophagy.</text>
</comment>
<evidence type="ECO:0000256" key="8">
    <source>
        <dbReference type="SAM" id="MobiDB-lite"/>
    </source>
</evidence>
<feature type="compositionally biased region" description="Polar residues" evidence="8">
    <location>
        <begin position="1633"/>
        <end position="1643"/>
    </location>
</feature>
<name>G8Y301_PICSO</name>
<dbReference type="InParanoid" id="G8Y301"/>
<dbReference type="GO" id="GO:0005789">
    <property type="term" value="C:endoplasmic reticulum membrane"/>
    <property type="evidence" value="ECO:0007669"/>
    <property type="project" value="UniProtKB-SubCell"/>
</dbReference>
<dbReference type="Proteomes" id="UP000005222">
    <property type="component" value="Chromosome M"/>
</dbReference>
<dbReference type="GO" id="GO:0007030">
    <property type="term" value="P:Golgi organization"/>
    <property type="evidence" value="ECO:0007669"/>
    <property type="project" value="TreeGrafter"/>
</dbReference>
<feature type="compositionally biased region" description="Polar residues" evidence="8">
    <location>
        <begin position="2080"/>
        <end position="2091"/>
    </location>
</feature>
<feature type="compositionally biased region" description="Polar residues" evidence="8">
    <location>
        <begin position="1552"/>
        <end position="1579"/>
    </location>
</feature>
<feature type="compositionally biased region" description="Polar residues" evidence="8">
    <location>
        <begin position="263"/>
        <end position="273"/>
    </location>
</feature>
<dbReference type="FunCoup" id="G8Y301">
    <property type="interactions" value="187"/>
</dbReference>
<feature type="compositionally biased region" description="Polar residues" evidence="8">
    <location>
        <begin position="1721"/>
        <end position="1732"/>
    </location>
</feature>
<feature type="compositionally biased region" description="Polar residues" evidence="8">
    <location>
        <begin position="861"/>
        <end position="873"/>
    </location>
</feature>
<dbReference type="GO" id="GO:0070973">
    <property type="term" value="P:protein localization to endoplasmic reticulum exit site"/>
    <property type="evidence" value="ECO:0007669"/>
    <property type="project" value="TreeGrafter"/>
</dbReference>
<organism evidence="11 12">
    <name type="scientific">Pichia sorbitophila (strain ATCC MYA-4447 / BCRC 22081 / CBS 7064 / NBRC 10061 / NRRL Y-12695)</name>
    <name type="common">Hybrid yeast</name>
    <dbReference type="NCBI Taxonomy" id="559304"/>
    <lineage>
        <taxon>Eukaryota</taxon>
        <taxon>Fungi</taxon>
        <taxon>Dikarya</taxon>
        <taxon>Ascomycota</taxon>
        <taxon>Saccharomycotina</taxon>
        <taxon>Pichiomycetes</taxon>
        <taxon>Debaryomycetaceae</taxon>
        <taxon>Millerozyma</taxon>
    </lineage>
</organism>
<feature type="compositionally biased region" description="Basic and acidic residues" evidence="8">
    <location>
        <begin position="274"/>
        <end position="283"/>
    </location>
</feature>
<dbReference type="Gene3D" id="1.20.58.940">
    <property type="match status" value="1"/>
</dbReference>
<gene>
    <name evidence="11" type="primary">Piso0_005817</name>
    <name evidence="11" type="ORF">GNLVRS01_PISO0M22958g</name>
</gene>
<evidence type="ECO:0000256" key="2">
    <source>
        <dbReference type="ARBA" id="ARBA00005927"/>
    </source>
</evidence>
<feature type="compositionally biased region" description="Basic and acidic residues" evidence="8">
    <location>
        <begin position="1519"/>
        <end position="1528"/>
    </location>
</feature>
<feature type="compositionally biased region" description="Basic and acidic residues" evidence="8">
    <location>
        <begin position="1946"/>
        <end position="1969"/>
    </location>
</feature>
<feature type="compositionally biased region" description="Basic and acidic residues" evidence="8">
    <location>
        <begin position="455"/>
        <end position="471"/>
    </location>
</feature>
<feature type="region of interest" description="Disordered" evidence="8">
    <location>
        <begin position="730"/>
        <end position="832"/>
    </location>
</feature>
<dbReference type="GO" id="GO:0015031">
    <property type="term" value="P:protein transport"/>
    <property type="evidence" value="ECO:0007669"/>
    <property type="project" value="UniProtKB-KW"/>
</dbReference>
<dbReference type="STRING" id="559304.G8Y301"/>
<evidence type="ECO:0000256" key="7">
    <source>
        <dbReference type="RuleBase" id="RU364101"/>
    </source>
</evidence>
<dbReference type="GO" id="GO:0006914">
    <property type="term" value="P:autophagy"/>
    <property type="evidence" value="ECO:0007669"/>
    <property type="project" value="UniProtKB-KW"/>
</dbReference>
<dbReference type="GO" id="GO:0016192">
    <property type="term" value="P:vesicle-mediated transport"/>
    <property type="evidence" value="ECO:0007669"/>
    <property type="project" value="UniProtKB-KW"/>
</dbReference>
<feature type="region of interest" description="Disordered" evidence="8">
    <location>
        <begin position="2017"/>
        <end position="2128"/>
    </location>
</feature>
<dbReference type="GO" id="GO:0070971">
    <property type="term" value="C:endoplasmic reticulum exit site"/>
    <property type="evidence" value="ECO:0007669"/>
    <property type="project" value="UniProtKB-ARBA"/>
</dbReference>
<feature type="domain" description="Sec16 central conserved" evidence="10">
    <location>
        <begin position="912"/>
        <end position="990"/>
    </location>
</feature>
<proteinExistence type="inferred from homology"/>
<feature type="compositionally biased region" description="Low complexity" evidence="8">
    <location>
        <begin position="2055"/>
        <end position="2071"/>
    </location>
</feature>
<keyword evidence="7" id="KW-0072">Autophagy</keyword>
<dbReference type="InterPro" id="IPR024340">
    <property type="entry name" value="Sec16_CCD"/>
</dbReference>
<dbReference type="OMA" id="HNENTVE"/>
<dbReference type="OrthoDB" id="8918678at2759"/>
<feature type="compositionally biased region" description="Polar residues" evidence="8">
    <location>
        <begin position="194"/>
        <end position="203"/>
    </location>
</feature>
<feature type="compositionally biased region" description="Polar residues" evidence="8">
    <location>
        <begin position="747"/>
        <end position="778"/>
    </location>
</feature>
<accession>G8Y301</accession>
<feature type="compositionally biased region" description="Polar residues" evidence="8">
    <location>
        <begin position="2045"/>
        <end position="2054"/>
    </location>
</feature>